<dbReference type="CDD" id="cd01949">
    <property type="entry name" value="GGDEF"/>
    <property type="match status" value="1"/>
</dbReference>
<sequence>MKNFWGIFFQFINEIHIDHHRGLIICHYIMLIIFFIIIALLVMNISKRKKIEAELNESKKSLQNNLNFLRLVLDTVPDPIFCKNSDGVYIEFNSEFEKCLGLTREEILNHTAYDLNQGEYSNVYHEADIALMKTRGMQTYESKVRYSDGKLHDIHFRKATIISENNEVNGLVGIMIDFTDLKKNENKISRLLKINEAMLEINQSILGLDNINQLFDLILEKALSIIDEAEYGSILILKDDEMLEIGASKGYDPVKAKNFNLQLNHCFHWLKTNGNIKDTVIINDVSKLPGADMTDITEEIKQWSIKASISTPIIINQKLYGMLNIDSNRINAFVEEDAQILQYMKSQIEIAINKHNLYKETIYLSKYDKLTNLYNRSYFEEMFNKGFQNIINNNEEFNLVIFDLNKLKYVNDNYGHIAGDEYIKLFAKNLSNRFSSPDILARYGGDEFIGIFFNTNDEILTKKFEELIDYLKNNPLNFNGQNVICSFSYGIANFPTDSILYDHLVIAADVKMYNYKRQPNIRLASCAISRKD</sequence>
<dbReference type="InterPro" id="IPR013767">
    <property type="entry name" value="PAS_fold"/>
</dbReference>
<dbReference type="SUPFAM" id="SSF55073">
    <property type="entry name" value="Nucleotide cyclase"/>
    <property type="match status" value="1"/>
</dbReference>
<dbReference type="InterPro" id="IPR003018">
    <property type="entry name" value="GAF"/>
</dbReference>
<dbReference type="InterPro" id="IPR035965">
    <property type="entry name" value="PAS-like_dom_sf"/>
</dbReference>
<evidence type="ECO:0000313" key="6">
    <source>
        <dbReference type="Proteomes" id="UP000622687"/>
    </source>
</evidence>
<dbReference type="CDD" id="cd00130">
    <property type="entry name" value="PAS"/>
    <property type="match status" value="1"/>
</dbReference>
<dbReference type="InterPro" id="IPR000014">
    <property type="entry name" value="PAS"/>
</dbReference>
<dbReference type="SMART" id="SM00091">
    <property type="entry name" value="PAS"/>
    <property type="match status" value="1"/>
</dbReference>
<feature type="domain" description="PAC" evidence="3">
    <location>
        <begin position="138"/>
        <end position="190"/>
    </location>
</feature>
<dbReference type="Pfam" id="PF00989">
    <property type="entry name" value="PAS"/>
    <property type="match status" value="1"/>
</dbReference>
<keyword evidence="1" id="KW-0812">Transmembrane</keyword>
<dbReference type="Proteomes" id="UP000622687">
    <property type="component" value="Unassembled WGS sequence"/>
</dbReference>
<dbReference type="Gene3D" id="3.30.450.20">
    <property type="entry name" value="PAS domain"/>
    <property type="match status" value="1"/>
</dbReference>
<dbReference type="Gene3D" id="3.30.70.270">
    <property type="match status" value="1"/>
</dbReference>
<dbReference type="PROSITE" id="PS50887">
    <property type="entry name" value="GGDEF"/>
    <property type="match status" value="1"/>
</dbReference>
<keyword evidence="1" id="KW-1133">Transmembrane helix</keyword>
<proteinExistence type="predicted"/>
<comment type="caution">
    <text evidence="5">The sequence shown here is derived from an EMBL/GenBank/DDBJ whole genome shotgun (WGS) entry which is preliminary data.</text>
</comment>
<dbReference type="AlphaFoldDB" id="A0A934M5Q1"/>
<gene>
    <name evidence="5" type="ORF">I6U51_05950</name>
</gene>
<evidence type="ECO:0000259" key="4">
    <source>
        <dbReference type="PROSITE" id="PS50887"/>
    </source>
</evidence>
<name>A0A934M5Q1_9CLOT</name>
<dbReference type="RefSeq" id="WP_211141767.1">
    <property type="nucleotide sequence ID" value="NZ_JAEEGB010000006.1"/>
</dbReference>
<keyword evidence="6" id="KW-1185">Reference proteome</keyword>
<reference evidence="5" key="1">
    <citation type="submission" date="2020-12" db="EMBL/GenBank/DDBJ databases">
        <title>Clostridium thailandense sp. nov., a novel acetogenic bacterium isolated from peat land soil in Thailand.</title>
        <authorList>
            <person name="Chaikitkaew S."/>
            <person name="Birkeland N.K."/>
        </authorList>
    </citation>
    <scope>NUCLEOTIDE SEQUENCE</scope>
    <source>
        <strain evidence="5">DSM 17425</strain>
    </source>
</reference>
<evidence type="ECO:0000259" key="2">
    <source>
        <dbReference type="PROSITE" id="PS50112"/>
    </source>
</evidence>
<dbReference type="SUPFAM" id="SSF55785">
    <property type="entry name" value="PYP-like sensor domain (PAS domain)"/>
    <property type="match status" value="1"/>
</dbReference>
<dbReference type="InterPro" id="IPR000700">
    <property type="entry name" value="PAS-assoc_C"/>
</dbReference>
<dbReference type="InterPro" id="IPR043128">
    <property type="entry name" value="Rev_trsase/Diguanyl_cyclase"/>
</dbReference>
<dbReference type="NCBIfam" id="TIGR00254">
    <property type="entry name" value="GGDEF"/>
    <property type="match status" value="1"/>
</dbReference>
<organism evidence="5 6">
    <name type="scientific">Clostridium aciditolerans</name>
    <dbReference type="NCBI Taxonomy" id="339861"/>
    <lineage>
        <taxon>Bacteria</taxon>
        <taxon>Bacillati</taxon>
        <taxon>Bacillota</taxon>
        <taxon>Clostridia</taxon>
        <taxon>Eubacteriales</taxon>
        <taxon>Clostridiaceae</taxon>
        <taxon>Clostridium</taxon>
    </lineage>
</organism>
<evidence type="ECO:0000313" key="5">
    <source>
        <dbReference type="EMBL" id="MBI6872251.1"/>
    </source>
</evidence>
<feature type="domain" description="GGDEF" evidence="4">
    <location>
        <begin position="395"/>
        <end position="528"/>
    </location>
</feature>
<protein>
    <submittedName>
        <fullName evidence="5">Diguanylate cyclase</fullName>
    </submittedName>
</protein>
<accession>A0A934M5Q1</accession>
<evidence type="ECO:0000256" key="1">
    <source>
        <dbReference type="SAM" id="Phobius"/>
    </source>
</evidence>
<dbReference type="PANTHER" id="PTHR44757:SF2">
    <property type="entry name" value="BIOFILM ARCHITECTURE MAINTENANCE PROTEIN MBAA"/>
    <property type="match status" value="1"/>
</dbReference>
<dbReference type="SMART" id="SM00267">
    <property type="entry name" value="GGDEF"/>
    <property type="match status" value="1"/>
</dbReference>
<dbReference type="InterPro" id="IPR052155">
    <property type="entry name" value="Biofilm_reg_signaling"/>
</dbReference>
<dbReference type="PROSITE" id="PS50112">
    <property type="entry name" value="PAS"/>
    <property type="match status" value="1"/>
</dbReference>
<dbReference type="Pfam" id="PF00990">
    <property type="entry name" value="GGDEF"/>
    <property type="match status" value="1"/>
</dbReference>
<dbReference type="InterPro" id="IPR029787">
    <property type="entry name" value="Nucleotide_cyclase"/>
</dbReference>
<dbReference type="Gene3D" id="3.30.450.40">
    <property type="match status" value="1"/>
</dbReference>
<dbReference type="PROSITE" id="PS50113">
    <property type="entry name" value="PAC"/>
    <property type="match status" value="1"/>
</dbReference>
<dbReference type="GO" id="GO:0006355">
    <property type="term" value="P:regulation of DNA-templated transcription"/>
    <property type="evidence" value="ECO:0007669"/>
    <property type="project" value="InterPro"/>
</dbReference>
<feature type="transmembrane region" description="Helical" evidence="1">
    <location>
        <begin position="20"/>
        <end position="42"/>
    </location>
</feature>
<dbReference type="Pfam" id="PF13185">
    <property type="entry name" value="GAF_2"/>
    <property type="match status" value="1"/>
</dbReference>
<dbReference type="NCBIfam" id="TIGR00229">
    <property type="entry name" value="sensory_box"/>
    <property type="match status" value="1"/>
</dbReference>
<feature type="domain" description="PAS" evidence="2">
    <location>
        <begin position="65"/>
        <end position="143"/>
    </location>
</feature>
<dbReference type="PANTHER" id="PTHR44757">
    <property type="entry name" value="DIGUANYLATE CYCLASE DGCP"/>
    <property type="match status" value="1"/>
</dbReference>
<dbReference type="EMBL" id="JAEEGB010000006">
    <property type="protein sequence ID" value="MBI6872251.1"/>
    <property type="molecule type" value="Genomic_DNA"/>
</dbReference>
<dbReference type="InterPro" id="IPR029016">
    <property type="entry name" value="GAF-like_dom_sf"/>
</dbReference>
<dbReference type="SUPFAM" id="SSF55781">
    <property type="entry name" value="GAF domain-like"/>
    <property type="match status" value="1"/>
</dbReference>
<dbReference type="InterPro" id="IPR000160">
    <property type="entry name" value="GGDEF_dom"/>
</dbReference>
<evidence type="ECO:0000259" key="3">
    <source>
        <dbReference type="PROSITE" id="PS50113"/>
    </source>
</evidence>
<keyword evidence="1" id="KW-0472">Membrane</keyword>